<feature type="chain" id="PRO_5022711227" description="PEP-CTERM protein-sorting domain-containing protein" evidence="1">
    <location>
        <begin position="24"/>
        <end position="219"/>
    </location>
</feature>
<keyword evidence="1" id="KW-0732">Signal</keyword>
<accession>A0A5C5ZPE4</accession>
<keyword evidence="3" id="KW-1185">Reference proteome</keyword>
<name>A0A5C5ZPE4_9BACT</name>
<dbReference type="OrthoDB" id="283482at2"/>
<gene>
    <name evidence="2" type="ORF">Mal64_21380</name>
</gene>
<dbReference type="RefSeq" id="WP_146399888.1">
    <property type="nucleotide sequence ID" value="NZ_SJPQ01000002.1"/>
</dbReference>
<comment type="caution">
    <text evidence="2">The sequence shown here is derived from an EMBL/GenBank/DDBJ whole genome shotgun (WGS) entry which is preliminary data.</text>
</comment>
<dbReference type="EMBL" id="SJPQ01000002">
    <property type="protein sequence ID" value="TWT88651.1"/>
    <property type="molecule type" value="Genomic_DNA"/>
</dbReference>
<reference evidence="2 3" key="1">
    <citation type="submission" date="2019-02" db="EMBL/GenBank/DDBJ databases">
        <title>Deep-cultivation of Planctomycetes and their phenomic and genomic characterization uncovers novel biology.</title>
        <authorList>
            <person name="Wiegand S."/>
            <person name="Jogler M."/>
            <person name="Boedeker C."/>
            <person name="Pinto D."/>
            <person name="Vollmers J."/>
            <person name="Rivas-Marin E."/>
            <person name="Kohn T."/>
            <person name="Peeters S.H."/>
            <person name="Heuer A."/>
            <person name="Rast P."/>
            <person name="Oberbeckmann S."/>
            <person name="Bunk B."/>
            <person name="Jeske O."/>
            <person name="Meyerdierks A."/>
            <person name="Storesund J.E."/>
            <person name="Kallscheuer N."/>
            <person name="Luecker S."/>
            <person name="Lage O.M."/>
            <person name="Pohl T."/>
            <person name="Merkel B.J."/>
            <person name="Hornburger P."/>
            <person name="Mueller R.-W."/>
            <person name="Bruemmer F."/>
            <person name="Labrenz M."/>
            <person name="Spormann A.M."/>
            <person name="Op Den Camp H."/>
            <person name="Overmann J."/>
            <person name="Amann R."/>
            <person name="Jetten M.S.M."/>
            <person name="Mascher T."/>
            <person name="Medema M.H."/>
            <person name="Devos D.P."/>
            <person name="Kaster A.-K."/>
            <person name="Ovreas L."/>
            <person name="Rohde M."/>
            <person name="Galperin M.Y."/>
            <person name="Jogler C."/>
        </authorList>
    </citation>
    <scope>NUCLEOTIDE SEQUENCE [LARGE SCALE GENOMIC DNA]</scope>
    <source>
        <strain evidence="2 3">Mal64</strain>
    </source>
</reference>
<feature type="signal peptide" evidence="1">
    <location>
        <begin position="1"/>
        <end position="23"/>
    </location>
</feature>
<protein>
    <recommendedName>
        <fullName evidence="4">PEP-CTERM protein-sorting domain-containing protein</fullName>
    </recommendedName>
</protein>
<evidence type="ECO:0000256" key="1">
    <source>
        <dbReference type="SAM" id="SignalP"/>
    </source>
</evidence>
<evidence type="ECO:0008006" key="4">
    <source>
        <dbReference type="Google" id="ProtNLM"/>
    </source>
</evidence>
<evidence type="ECO:0000313" key="3">
    <source>
        <dbReference type="Proteomes" id="UP000315440"/>
    </source>
</evidence>
<proteinExistence type="predicted"/>
<dbReference type="AlphaFoldDB" id="A0A5C5ZPE4"/>
<organism evidence="2 3">
    <name type="scientific">Pseudobythopirellula maris</name>
    <dbReference type="NCBI Taxonomy" id="2527991"/>
    <lineage>
        <taxon>Bacteria</taxon>
        <taxon>Pseudomonadati</taxon>
        <taxon>Planctomycetota</taxon>
        <taxon>Planctomycetia</taxon>
        <taxon>Pirellulales</taxon>
        <taxon>Lacipirellulaceae</taxon>
        <taxon>Pseudobythopirellula</taxon>
    </lineage>
</organism>
<dbReference type="Proteomes" id="UP000315440">
    <property type="component" value="Unassembled WGS sequence"/>
</dbReference>
<sequence precursor="true">MKLNTLIGSFALAMAIFCAPTLAGTIEIQFTGLNLTYDGSSIVDSAVGADPLTTVSLKEDSVDFGGSPLQTPADAISLELAIPGVTNIPVGGGTVNSAVGGSLMLNLPSGDHVSLDLDSVAVTYVDLSGTIRFAFGGSIATIDSQQLPSGAMLGDPVAVSFSTRLDAGSLTDDGTYITGFTSRGTGEIEGELVPEPTTAALGALAALFAGAAAMRFRLG</sequence>
<evidence type="ECO:0000313" key="2">
    <source>
        <dbReference type="EMBL" id="TWT88651.1"/>
    </source>
</evidence>